<accession>W7B9M8</accession>
<gene>
    <name evidence="2" type="ORF">MAQA_05423</name>
</gene>
<evidence type="ECO:0000259" key="1">
    <source>
        <dbReference type="PROSITE" id="PS50883"/>
    </source>
</evidence>
<dbReference type="STRING" id="1265818.MAQA_05423"/>
<dbReference type="RefSeq" id="WP_036071797.1">
    <property type="nucleotide sequence ID" value="NZ_AOCG01000006.1"/>
</dbReference>
<evidence type="ECO:0000313" key="3">
    <source>
        <dbReference type="Proteomes" id="UP000019246"/>
    </source>
</evidence>
<name>W7B9M8_9LIST</name>
<proteinExistence type="predicted"/>
<dbReference type="InterPro" id="IPR001633">
    <property type="entry name" value="EAL_dom"/>
</dbReference>
<dbReference type="SUPFAM" id="SSF141868">
    <property type="entry name" value="EAL domain-like"/>
    <property type="match status" value="1"/>
</dbReference>
<keyword evidence="3" id="KW-1185">Reference proteome</keyword>
<dbReference type="Pfam" id="PF00563">
    <property type="entry name" value="EAL"/>
    <property type="match status" value="1"/>
</dbReference>
<sequence>MAIFLYGLLILKSTSQYAIYRALSQPVKLVKIDAALLRDIEHKKEKLQVLAHLFLFLERNNRELIVTGVERPEQLHFLKNPDVRYAQGYYFISSRNEQENGG</sequence>
<feature type="domain" description="EAL" evidence="1">
    <location>
        <begin position="1"/>
        <end position="102"/>
    </location>
</feature>
<dbReference type="AlphaFoldDB" id="W7B9M8"/>
<dbReference type="Gene3D" id="3.20.20.450">
    <property type="entry name" value="EAL domain"/>
    <property type="match status" value="1"/>
</dbReference>
<organism evidence="2 3">
    <name type="scientific">Listeria aquatica FSL S10-1188</name>
    <dbReference type="NCBI Taxonomy" id="1265818"/>
    <lineage>
        <taxon>Bacteria</taxon>
        <taxon>Bacillati</taxon>
        <taxon>Bacillota</taxon>
        <taxon>Bacilli</taxon>
        <taxon>Bacillales</taxon>
        <taxon>Listeriaceae</taxon>
        <taxon>Listeria</taxon>
    </lineage>
</organism>
<dbReference type="OrthoDB" id="581425at2"/>
<evidence type="ECO:0000313" key="2">
    <source>
        <dbReference type="EMBL" id="EUJ19611.1"/>
    </source>
</evidence>
<dbReference type="InterPro" id="IPR035919">
    <property type="entry name" value="EAL_sf"/>
</dbReference>
<comment type="caution">
    <text evidence="2">The sequence shown here is derived from an EMBL/GenBank/DDBJ whole genome shotgun (WGS) entry which is preliminary data.</text>
</comment>
<reference evidence="2 3" key="1">
    <citation type="journal article" date="2014" name="Int. J. Syst. Evol. Microbiol.">
        <title>Listeria floridensis sp. nov., Listeria aquatica sp. nov., Listeria cornellensis sp. nov., Listeria riparia sp. nov. and Listeria grandensis sp. nov., from agricultural and natural environments.</title>
        <authorList>
            <person name="den Bakker H.C."/>
            <person name="Warchocki S."/>
            <person name="Wright E.M."/>
            <person name="Allred A.F."/>
            <person name="Ahlstrom C."/>
            <person name="Manuel C.S."/>
            <person name="Stasiewicz M.J."/>
            <person name="Burrell A."/>
            <person name="Roof S."/>
            <person name="Strawn L."/>
            <person name="Fortes E.D."/>
            <person name="Nightingale K.K."/>
            <person name="Kephart D."/>
            <person name="Wiedmann M."/>
        </authorList>
    </citation>
    <scope>NUCLEOTIDE SEQUENCE [LARGE SCALE GENOMIC DNA]</scope>
    <source>
        <strain evidence="2 3">FSL S10-1188</strain>
    </source>
</reference>
<dbReference type="EMBL" id="AOCG01000006">
    <property type="protein sequence ID" value="EUJ19611.1"/>
    <property type="molecule type" value="Genomic_DNA"/>
</dbReference>
<dbReference type="PROSITE" id="PS50883">
    <property type="entry name" value="EAL"/>
    <property type="match status" value="1"/>
</dbReference>
<dbReference type="PATRIC" id="fig|1265818.5.peg.1077"/>
<dbReference type="Proteomes" id="UP000019246">
    <property type="component" value="Unassembled WGS sequence"/>
</dbReference>
<protein>
    <recommendedName>
        <fullName evidence="1">EAL domain-containing protein</fullName>
    </recommendedName>
</protein>